<evidence type="ECO:0000256" key="7">
    <source>
        <dbReference type="RuleBase" id="RU000461"/>
    </source>
</evidence>
<reference evidence="9 10" key="2">
    <citation type="submission" date="2015-05" db="EMBL/GenBank/DDBJ databases">
        <authorList>
            <person name="Morales-Cruz A."/>
            <person name="Amrine K.C."/>
            <person name="Cantu D."/>
        </authorList>
    </citation>
    <scope>NUCLEOTIDE SEQUENCE [LARGE SCALE GENOMIC DNA]</scope>
    <source>
        <strain evidence="9">UCRPC4</strain>
    </source>
</reference>
<gene>
    <name evidence="9" type="ORF">UCRPC4_g03025</name>
</gene>
<evidence type="ECO:0000256" key="4">
    <source>
        <dbReference type="ARBA" id="ARBA00023002"/>
    </source>
</evidence>
<dbReference type="Gene3D" id="1.10.630.10">
    <property type="entry name" value="Cytochrome P450"/>
    <property type="match status" value="1"/>
</dbReference>
<dbReference type="InterPro" id="IPR017972">
    <property type="entry name" value="Cyt_P450_CS"/>
</dbReference>
<feature type="region of interest" description="Disordered" evidence="8">
    <location>
        <begin position="280"/>
        <end position="365"/>
    </location>
</feature>
<dbReference type="PRINTS" id="PR00463">
    <property type="entry name" value="EP450I"/>
</dbReference>
<keyword evidence="7" id="KW-0503">Monooxygenase</keyword>
<evidence type="ECO:0000256" key="5">
    <source>
        <dbReference type="ARBA" id="ARBA00023004"/>
    </source>
</evidence>
<name>A0A0G2EKZ2_PHACM</name>
<feature type="compositionally biased region" description="Polar residues" evidence="8">
    <location>
        <begin position="313"/>
        <end position="324"/>
    </location>
</feature>
<evidence type="ECO:0000313" key="9">
    <source>
        <dbReference type="EMBL" id="KKY23019.1"/>
    </source>
</evidence>
<dbReference type="SUPFAM" id="SSF48264">
    <property type="entry name" value="Cytochrome P450"/>
    <property type="match status" value="1"/>
</dbReference>
<dbReference type="GO" id="GO:0004497">
    <property type="term" value="F:monooxygenase activity"/>
    <property type="evidence" value="ECO:0007669"/>
    <property type="project" value="UniProtKB-KW"/>
</dbReference>
<proteinExistence type="inferred from homology"/>
<dbReference type="EMBL" id="LCWF01000071">
    <property type="protein sequence ID" value="KKY23019.1"/>
    <property type="molecule type" value="Genomic_DNA"/>
</dbReference>
<dbReference type="GO" id="GO:0005506">
    <property type="term" value="F:iron ion binding"/>
    <property type="evidence" value="ECO:0007669"/>
    <property type="project" value="InterPro"/>
</dbReference>
<keyword evidence="5 6" id="KW-0408">Iron</keyword>
<dbReference type="InterPro" id="IPR050121">
    <property type="entry name" value="Cytochrome_P450_monoxygenase"/>
</dbReference>
<dbReference type="InterPro" id="IPR002401">
    <property type="entry name" value="Cyt_P450_E_grp-I"/>
</dbReference>
<evidence type="ECO:0000256" key="3">
    <source>
        <dbReference type="ARBA" id="ARBA00022723"/>
    </source>
</evidence>
<evidence type="ECO:0000256" key="6">
    <source>
        <dbReference type="PIRSR" id="PIRSR602401-1"/>
    </source>
</evidence>
<dbReference type="PROSITE" id="PS00086">
    <property type="entry name" value="CYTOCHROME_P450"/>
    <property type="match status" value="1"/>
</dbReference>
<dbReference type="Pfam" id="PF00067">
    <property type="entry name" value="p450"/>
    <property type="match status" value="2"/>
</dbReference>
<keyword evidence="6 7" id="KW-0349">Heme</keyword>
<dbReference type="PRINTS" id="PR00385">
    <property type="entry name" value="P450"/>
</dbReference>
<dbReference type="GO" id="GO:0020037">
    <property type="term" value="F:heme binding"/>
    <property type="evidence" value="ECO:0007669"/>
    <property type="project" value="InterPro"/>
</dbReference>
<reference evidence="9 10" key="1">
    <citation type="submission" date="2015-05" db="EMBL/GenBank/DDBJ databases">
        <title>Distinctive expansion of gene families associated with plant cell wall degradation and secondary metabolism in the genomes of grapevine trunk pathogens.</title>
        <authorList>
            <person name="Lawrence D.P."/>
            <person name="Travadon R."/>
            <person name="Rolshausen P.E."/>
            <person name="Baumgartner K."/>
        </authorList>
    </citation>
    <scope>NUCLEOTIDE SEQUENCE [LARGE SCALE GENOMIC DNA]</scope>
    <source>
        <strain evidence="9">UCRPC4</strain>
    </source>
</reference>
<dbReference type="InterPro" id="IPR036396">
    <property type="entry name" value="Cyt_P450_sf"/>
</dbReference>
<dbReference type="AlphaFoldDB" id="A0A0G2EKZ2"/>
<evidence type="ECO:0000256" key="2">
    <source>
        <dbReference type="ARBA" id="ARBA00010617"/>
    </source>
</evidence>
<dbReference type="PANTHER" id="PTHR24305:SF166">
    <property type="entry name" value="CYTOCHROME P450 12A4, MITOCHONDRIAL-RELATED"/>
    <property type="match status" value="1"/>
</dbReference>
<sequence>MLTSWLGADGNRRETIRRVAEDTMRLSLHVISKAGFGQELPWPNQDAQDGAFSDDTAPRGHSMSFAFALHFILQHTLLLIILPRWLLKNAPFSKWRRTYEAYDEWGRYMREMLADKRQEMELDTSKTYNDVISQLVEAQVQGKKDKSVSALTDNQVLGNSFVFILAGHETSANTIHFSMMFLALRPDIQRKLQEELDEIFQGRPISEWNYDRDLPRLFGGMVGAVMNEELRVIQPVIAIPKWVPPQSPQRLIVEEKEVTVPAGAIFELCTAAVHRNPKYWPHGSPQDPTTPYFPPSNPDNDLEEWKPERWLQPSPSSNHNDPNITLSSTPSTIPPTPTPTSTFTSTPSTDPLNISTTPSTSPHLFTPSRGSYIPFSDGHRSCLGRRFAQVEILVALAVIFSQYSIELAVDDTTDEEIDLMTPEDKKRVWKAAEKETNRIWMTKLKSRITLQIRGEERIGFRVRRRGEEKFFFPVSS</sequence>
<evidence type="ECO:0000256" key="8">
    <source>
        <dbReference type="SAM" id="MobiDB-lite"/>
    </source>
</evidence>
<comment type="caution">
    <text evidence="9">The sequence shown here is derived from an EMBL/GenBank/DDBJ whole genome shotgun (WGS) entry which is preliminary data.</text>
</comment>
<dbReference type="Proteomes" id="UP000053317">
    <property type="component" value="Unassembled WGS sequence"/>
</dbReference>
<feature type="compositionally biased region" description="Polar residues" evidence="8">
    <location>
        <begin position="350"/>
        <end position="363"/>
    </location>
</feature>
<organism evidence="9 10">
    <name type="scientific">Phaeomoniella chlamydospora</name>
    <name type="common">Phaeoacremonium chlamydosporum</name>
    <dbReference type="NCBI Taxonomy" id="158046"/>
    <lineage>
        <taxon>Eukaryota</taxon>
        <taxon>Fungi</taxon>
        <taxon>Dikarya</taxon>
        <taxon>Ascomycota</taxon>
        <taxon>Pezizomycotina</taxon>
        <taxon>Eurotiomycetes</taxon>
        <taxon>Chaetothyriomycetidae</taxon>
        <taxon>Phaeomoniellales</taxon>
        <taxon>Phaeomoniellaceae</taxon>
        <taxon>Phaeomoniella</taxon>
    </lineage>
</organism>
<protein>
    <submittedName>
        <fullName evidence="9">Putative cytochrome p450</fullName>
    </submittedName>
</protein>
<dbReference type="InterPro" id="IPR001128">
    <property type="entry name" value="Cyt_P450"/>
</dbReference>
<keyword evidence="3 6" id="KW-0479">Metal-binding</keyword>
<comment type="similarity">
    <text evidence="2 7">Belongs to the cytochrome P450 family.</text>
</comment>
<comment type="cofactor">
    <cofactor evidence="1 6">
        <name>heme</name>
        <dbReference type="ChEBI" id="CHEBI:30413"/>
    </cofactor>
</comment>
<evidence type="ECO:0000313" key="10">
    <source>
        <dbReference type="Proteomes" id="UP000053317"/>
    </source>
</evidence>
<dbReference type="GO" id="GO:0016705">
    <property type="term" value="F:oxidoreductase activity, acting on paired donors, with incorporation or reduction of molecular oxygen"/>
    <property type="evidence" value="ECO:0007669"/>
    <property type="project" value="InterPro"/>
</dbReference>
<accession>A0A0G2EKZ2</accession>
<keyword evidence="10" id="KW-1185">Reference proteome</keyword>
<feature type="compositionally biased region" description="Low complexity" evidence="8">
    <location>
        <begin position="339"/>
        <end position="349"/>
    </location>
</feature>
<dbReference type="PANTHER" id="PTHR24305">
    <property type="entry name" value="CYTOCHROME P450"/>
    <property type="match status" value="1"/>
</dbReference>
<evidence type="ECO:0000256" key="1">
    <source>
        <dbReference type="ARBA" id="ARBA00001971"/>
    </source>
</evidence>
<dbReference type="OrthoDB" id="1470350at2759"/>
<keyword evidence="4 7" id="KW-0560">Oxidoreductase</keyword>
<feature type="binding site" description="axial binding residue" evidence="6">
    <location>
        <position position="382"/>
    </location>
    <ligand>
        <name>heme</name>
        <dbReference type="ChEBI" id="CHEBI:30413"/>
    </ligand>
    <ligandPart>
        <name>Fe</name>
        <dbReference type="ChEBI" id="CHEBI:18248"/>
    </ligandPart>
</feature>